<evidence type="ECO:0000313" key="3">
    <source>
        <dbReference type="Proteomes" id="UP001327560"/>
    </source>
</evidence>
<dbReference type="Proteomes" id="UP001327560">
    <property type="component" value="Chromosome 2"/>
</dbReference>
<name>A0AAQ3JXL8_9LILI</name>
<keyword evidence="3" id="KW-1185">Reference proteome</keyword>
<feature type="compositionally biased region" description="Basic and acidic residues" evidence="1">
    <location>
        <begin position="1"/>
        <end position="38"/>
    </location>
</feature>
<dbReference type="AlphaFoldDB" id="A0AAQ3JXL8"/>
<reference evidence="2 3" key="1">
    <citation type="submission" date="2023-10" db="EMBL/GenBank/DDBJ databases">
        <title>Chromosome-scale genome assembly provides insights into flower coloration mechanisms of Canna indica.</title>
        <authorList>
            <person name="Li C."/>
        </authorList>
    </citation>
    <scope>NUCLEOTIDE SEQUENCE [LARGE SCALE GENOMIC DNA]</scope>
    <source>
        <tissue evidence="2">Flower</tissue>
    </source>
</reference>
<protein>
    <submittedName>
        <fullName evidence="2">Uncharacterized protein</fullName>
    </submittedName>
</protein>
<gene>
    <name evidence="2" type="ORF">Cni_G05348</name>
</gene>
<accession>A0AAQ3JXL8</accession>
<evidence type="ECO:0000256" key="1">
    <source>
        <dbReference type="SAM" id="MobiDB-lite"/>
    </source>
</evidence>
<proteinExistence type="predicted"/>
<sequence length="161" mass="18578">MEEKDQRGDGGEKPDLFKVSEEGRALKPDRKGEKKEVGLRSPRSKFVPVTWAGLFKATSRDGDRRSSKILMEKIKKIEENTKGRVTIAEADMEEARKDCNPMLYGKFFGKEQVPWRVEELVRMIKDLEAMVEVKSWMHLRRNRNEVAHVLAKNACDNSVDE</sequence>
<evidence type="ECO:0000313" key="2">
    <source>
        <dbReference type="EMBL" id="WOK96641.1"/>
    </source>
</evidence>
<dbReference type="EMBL" id="CP136891">
    <property type="protein sequence ID" value="WOK96641.1"/>
    <property type="molecule type" value="Genomic_DNA"/>
</dbReference>
<feature type="region of interest" description="Disordered" evidence="1">
    <location>
        <begin position="1"/>
        <end position="41"/>
    </location>
</feature>
<organism evidence="2 3">
    <name type="scientific">Canna indica</name>
    <name type="common">Indian-shot</name>
    <dbReference type="NCBI Taxonomy" id="4628"/>
    <lineage>
        <taxon>Eukaryota</taxon>
        <taxon>Viridiplantae</taxon>
        <taxon>Streptophyta</taxon>
        <taxon>Embryophyta</taxon>
        <taxon>Tracheophyta</taxon>
        <taxon>Spermatophyta</taxon>
        <taxon>Magnoliopsida</taxon>
        <taxon>Liliopsida</taxon>
        <taxon>Zingiberales</taxon>
        <taxon>Cannaceae</taxon>
        <taxon>Canna</taxon>
    </lineage>
</organism>